<dbReference type="EMBL" id="MU154528">
    <property type="protein sequence ID" value="KAF9500293.1"/>
    <property type="molecule type" value="Genomic_DNA"/>
</dbReference>
<organism evidence="1 2">
    <name type="scientific">Pleurotus eryngii</name>
    <name type="common">Boletus of the steppes</name>
    <dbReference type="NCBI Taxonomy" id="5323"/>
    <lineage>
        <taxon>Eukaryota</taxon>
        <taxon>Fungi</taxon>
        <taxon>Dikarya</taxon>
        <taxon>Basidiomycota</taxon>
        <taxon>Agaricomycotina</taxon>
        <taxon>Agaricomycetes</taxon>
        <taxon>Agaricomycetidae</taxon>
        <taxon>Agaricales</taxon>
        <taxon>Pleurotineae</taxon>
        <taxon>Pleurotaceae</taxon>
        <taxon>Pleurotus</taxon>
    </lineage>
</organism>
<name>A0A9P6A717_PLEER</name>
<comment type="caution">
    <text evidence="1">The sequence shown here is derived from an EMBL/GenBank/DDBJ whole genome shotgun (WGS) entry which is preliminary data.</text>
</comment>
<proteinExistence type="predicted"/>
<sequence>MNQLPPNLLERLSPAEEQMKNKSINSWLHYQANKIDGGLRHLTHANKSTKDPFTILLEKLSGLGSNLPKCLVPWECFGKDLLKKLVNDFDNDFQKSGKSTNLQAKLWNEFLQVEFNKLQPLEKKAWVKWAQDMHGAQVEEAEICSSKLMNLPPEDRQDCLDHISDFFYSILDGVHELLNMHVTILIGGPELKKSGQLNVLRLIGSLNIETNLSPISKTWGEADEEKYQLVTQNFKEFLCTAYNPRAWPEKEAVQKKLDQQQSKK</sequence>
<gene>
    <name evidence="1" type="ORF">BDN71DRAFT_1427538</name>
</gene>
<evidence type="ECO:0000313" key="1">
    <source>
        <dbReference type="EMBL" id="KAF9500293.1"/>
    </source>
</evidence>
<protein>
    <submittedName>
        <fullName evidence="1">Uncharacterized protein</fullName>
    </submittedName>
</protein>
<dbReference type="OrthoDB" id="3065655at2759"/>
<evidence type="ECO:0000313" key="2">
    <source>
        <dbReference type="Proteomes" id="UP000807025"/>
    </source>
</evidence>
<reference evidence="1" key="1">
    <citation type="submission" date="2020-11" db="EMBL/GenBank/DDBJ databases">
        <authorList>
            <consortium name="DOE Joint Genome Institute"/>
            <person name="Ahrendt S."/>
            <person name="Riley R."/>
            <person name="Andreopoulos W."/>
            <person name="Labutti K."/>
            <person name="Pangilinan J."/>
            <person name="Ruiz-Duenas F.J."/>
            <person name="Barrasa J.M."/>
            <person name="Sanchez-Garcia M."/>
            <person name="Camarero S."/>
            <person name="Miyauchi S."/>
            <person name="Serrano A."/>
            <person name="Linde D."/>
            <person name="Babiker R."/>
            <person name="Drula E."/>
            <person name="Ayuso-Fernandez I."/>
            <person name="Pacheco R."/>
            <person name="Padilla G."/>
            <person name="Ferreira P."/>
            <person name="Barriuso J."/>
            <person name="Kellner H."/>
            <person name="Castanera R."/>
            <person name="Alfaro M."/>
            <person name="Ramirez L."/>
            <person name="Pisabarro A.G."/>
            <person name="Kuo A."/>
            <person name="Tritt A."/>
            <person name="Lipzen A."/>
            <person name="He G."/>
            <person name="Yan M."/>
            <person name="Ng V."/>
            <person name="Cullen D."/>
            <person name="Martin F."/>
            <person name="Rosso M.-N."/>
            <person name="Henrissat B."/>
            <person name="Hibbett D."/>
            <person name="Martinez A.T."/>
            <person name="Grigoriev I.V."/>
        </authorList>
    </citation>
    <scope>NUCLEOTIDE SEQUENCE</scope>
    <source>
        <strain evidence="1">ATCC 90797</strain>
    </source>
</reference>
<keyword evidence="2" id="KW-1185">Reference proteome</keyword>
<dbReference type="Proteomes" id="UP000807025">
    <property type="component" value="Unassembled WGS sequence"/>
</dbReference>
<dbReference type="AlphaFoldDB" id="A0A9P6A717"/>
<accession>A0A9P6A717</accession>